<dbReference type="PANTHER" id="PTHR13072:SF0">
    <property type="entry name" value="DYNACTIN SUBUNIT 6"/>
    <property type="match status" value="1"/>
</dbReference>
<name>A0AAV9Y0H4_9CRYT</name>
<evidence type="ECO:0000256" key="5">
    <source>
        <dbReference type="ARBA" id="ARBA00023212"/>
    </source>
</evidence>
<keyword evidence="4" id="KW-0963">Cytoplasm</keyword>
<reference evidence="7 8" key="1">
    <citation type="submission" date="2023-10" db="EMBL/GenBank/DDBJ databases">
        <title>Comparative genomics analysis reveals potential genetic determinants of host preference in Cryptosporidium xiaoi.</title>
        <authorList>
            <person name="Xiao L."/>
            <person name="Li J."/>
        </authorList>
    </citation>
    <scope>NUCLEOTIDE SEQUENCE [LARGE SCALE GENOMIC DNA]</scope>
    <source>
        <strain evidence="7 8">52996</strain>
    </source>
</reference>
<comment type="subcellular location">
    <subcellularLocation>
        <location evidence="1">Cytoplasm</location>
        <location evidence="1">Cytoskeleton</location>
    </subcellularLocation>
</comment>
<comment type="similarity">
    <text evidence="2">Belongs to the dynactin subunits 5/6 family. Dynactin subunit 6 subfamily.</text>
</comment>
<keyword evidence="8" id="KW-1185">Reference proteome</keyword>
<dbReference type="InterPro" id="IPR027777">
    <property type="entry name" value="DCTN6"/>
</dbReference>
<evidence type="ECO:0000256" key="3">
    <source>
        <dbReference type="ARBA" id="ARBA00016573"/>
    </source>
</evidence>
<protein>
    <recommendedName>
        <fullName evidence="3">Dynactin subunit 6</fullName>
    </recommendedName>
</protein>
<dbReference type="AlphaFoldDB" id="A0AAV9Y0H4"/>
<organism evidence="7 8">
    <name type="scientific">Cryptosporidium xiaoi</name>
    <dbReference type="NCBI Taxonomy" id="659607"/>
    <lineage>
        <taxon>Eukaryota</taxon>
        <taxon>Sar</taxon>
        <taxon>Alveolata</taxon>
        <taxon>Apicomplexa</taxon>
        <taxon>Conoidasida</taxon>
        <taxon>Coccidia</taxon>
        <taxon>Eucoccidiorida</taxon>
        <taxon>Eimeriorina</taxon>
        <taxon>Cryptosporidiidae</taxon>
        <taxon>Cryptosporidium</taxon>
    </lineage>
</organism>
<dbReference type="GO" id="GO:0007052">
    <property type="term" value="P:mitotic spindle organization"/>
    <property type="evidence" value="ECO:0007669"/>
    <property type="project" value="TreeGrafter"/>
</dbReference>
<dbReference type="GO" id="GO:0070840">
    <property type="term" value="F:dynein complex binding"/>
    <property type="evidence" value="ECO:0007669"/>
    <property type="project" value="TreeGrafter"/>
</dbReference>
<dbReference type="InterPro" id="IPR011004">
    <property type="entry name" value="Trimer_LpxA-like_sf"/>
</dbReference>
<evidence type="ECO:0000313" key="7">
    <source>
        <dbReference type="EMBL" id="KAK6590468.1"/>
    </source>
</evidence>
<dbReference type="GO" id="GO:0005869">
    <property type="term" value="C:dynactin complex"/>
    <property type="evidence" value="ECO:0007669"/>
    <property type="project" value="InterPro"/>
</dbReference>
<evidence type="ECO:0000256" key="6">
    <source>
        <dbReference type="ARBA" id="ARBA00034687"/>
    </source>
</evidence>
<dbReference type="PANTHER" id="PTHR13072">
    <property type="entry name" value="DYNACTIN 6"/>
    <property type="match status" value="1"/>
</dbReference>
<dbReference type="SUPFAM" id="SSF51161">
    <property type="entry name" value="Trimeric LpxA-like enzymes"/>
    <property type="match status" value="1"/>
</dbReference>
<gene>
    <name evidence="7" type="ORF">RS030_152359</name>
</gene>
<dbReference type="EMBL" id="JAWDEY010000006">
    <property type="protein sequence ID" value="KAK6590468.1"/>
    <property type="molecule type" value="Genomic_DNA"/>
</dbReference>
<keyword evidence="5" id="KW-0206">Cytoskeleton</keyword>
<evidence type="ECO:0000256" key="1">
    <source>
        <dbReference type="ARBA" id="ARBA00004245"/>
    </source>
</evidence>
<dbReference type="Proteomes" id="UP001311799">
    <property type="component" value="Unassembled WGS sequence"/>
</dbReference>
<dbReference type="Gene3D" id="2.160.10.10">
    <property type="entry name" value="Hexapeptide repeat proteins"/>
    <property type="match status" value="1"/>
</dbReference>
<evidence type="ECO:0000256" key="4">
    <source>
        <dbReference type="ARBA" id="ARBA00022490"/>
    </source>
</evidence>
<evidence type="ECO:0000256" key="2">
    <source>
        <dbReference type="ARBA" id="ARBA00007719"/>
    </source>
</evidence>
<comment type="function">
    <text evidence="6">Part of the dynactin complex that activates the molecular motor dynein for ultra-processive transport along microtubules.</text>
</comment>
<proteinExistence type="inferred from homology"/>
<comment type="caution">
    <text evidence="7">The sequence shown here is derived from an EMBL/GenBank/DDBJ whole genome shotgun (WGS) entry which is preliminary data.</text>
</comment>
<evidence type="ECO:0000313" key="8">
    <source>
        <dbReference type="Proteomes" id="UP001311799"/>
    </source>
</evidence>
<sequence>MDTYEYTGDVIVCHGSNIKGDVVLGEGCIVNPGAIIDGGKKGIVLGRKNIIEELVKIVNTTDEKLIIGDENWFHVGSQVLNPRVIGNNNSFEINSRINEGCEIGSSCKISVKTVLPHNMKVENEKCISSIDGVIVINDNNGCLNQYFDDQISFLQNILRGSSMEKKNKY</sequence>
<accession>A0AAV9Y0H4</accession>